<dbReference type="Pfam" id="PF13393">
    <property type="entry name" value="tRNA-synt_His"/>
    <property type="match status" value="1"/>
</dbReference>
<comment type="pathway">
    <text evidence="2 9">Amino-acid biosynthesis; L-histidine biosynthesis; L-histidine from 5-phospho-alpha-D-ribose 1-diphosphate: step 1/9.</text>
</comment>
<dbReference type="InterPro" id="IPR004516">
    <property type="entry name" value="HisRS/HisZ"/>
</dbReference>
<evidence type="ECO:0000259" key="11">
    <source>
        <dbReference type="PROSITE" id="PS50862"/>
    </source>
</evidence>
<reference evidence="12 13" key="1">
    <citation type="submission" date="2010-08" db="EMBL/GenBank/DDBJ databases">
        <authorList>
            <consortium name="US DOE Joint Genome Institute (JGI-PGF)"/>
            <person name="Lucas S."/>
            <person name="Copeland A."/>
            <person name="Lapidus A."/>
            <person name="Cheng J.-F."/>
            <person name="Bruce D."/>
            <person name="Goodwin L."/>
            <person name="Pitluck S."/>
            <person name="Land M.L."/>
            <person name="Hauser L."/>
            <person name="Chang Y.-J."/>
            <person name="Anderson I.J."/>
            <person name="Johnson E."/>
            <person name="Mulhopadhyay B."/>
            <person name="Kyrpides N."/>
            <person name="Woyke T.J."/>
        </authorList>
    </citation>
    <scope>NUCLEOTIDE SEQUENCE [LARGE SCALE GENOMIC DNA]</scope>
    <source>
        <strain evidence="12 13">6</strain>
    </source>
</reference>
<dbReference type="OrthoDB" id="9800814at2"/>
<gene>
    <name evidence="9" type="primary">hisZ</name>
    <name evidence="12" type="ORF">EubceDRAFT1_0231</name>
</gene>
<dbReference type="InterPro" id="IPR045864">
    <property type="entry name" value="aa-tRNA-synth_II/BPL/LPL"/>
</dbReference>
<dbReference type="HOGENOM" id="CLU_025113_0_2_9"/>
<evidence type="ECO:0000256" key="6">
    <source>
        <dbReference type="ARBA" id="ARBA00022605"/>
    </source>
</evidence>
<keyword evidence="13" id="KW-1185">Reference proteome</keyword>
<dbReference type="STRING" id="633697.EubceDRAFT1_0231"/>
<dbReference type="EMBL" id="CM001487">
    <property type="protein sequence ID" value="EIM56091.1"/>
    <property type="molecule type" value="Genomic_DNA"/>
</dbReference>
<dbReference type="Proteomes" id="UP000005753">
    <property type="component" value="Chromosome"/>
</dbReference>
<proteinExistence type="inferred from homology"/>
<name>I5AQL8_EUBC6</name>
<dbReference type="InterPro" id="IPR041715">
    <property type="entry name" value="HisRS-like_core"/>
</dbReference>
<evidence type="ECO:0000313" key="12">
    <source>
        <dbReference type="EMBL" id="EIM56091.1"/>
    </source>
</evidence>
<evidence type="ECO:0000256" key="5">
    <source>
        <dbReference type="ARBA" id="ARBA00022490"/>
    </source>
</evidence>
<dbReference type="InterPro" id="IPR004517">
    <property type="entry name" value="HisZ"/>
</dbReference>
<keyword evidence="12" id="KW-0328">Glycosyltransferase</keyword>
<dbReference type="eggNOG" id="COG3705">
    <property type="taxonomic scope" value="Bacteria"/>
</dbReference>
<keyword evidence="7 9" id="KW-0368">Histidine biosynthesis</keyword>
<dbReference type="UniPathway" id="UPA00031">
    <property type="reaction ID" value="UER00006"/>
</dbReference>
<comment type="subunit">
    <text evidence="9">Heteromultimer composed of HisG and HisZ subunits.</text>
</comment>
<dbReference type="PROSITE" id="PS50862">
    <property type="entry name" value="AA_TRNA_LIGASE_II"/>
    <property type="match status" value="1"/>
</dbReference>
<reference evidence="12 13" key="2">
    <citation type="submission" date="2012-02" db="EMBL/GenBank/DDBJ databases">
        <title>Improved High-Quality Draft sequence of Eubacterium cellulosolvens 6.</title>
        <authorList>
            <consortium name="US DOE Joint Genome Institute"/>
            <person name="Lucas S."/>
            <person name="Han J."/>
            <person name="Lapidus A."/>
            <person name="Cheng J.-F."/>
            <person name="Goodwin L."/>
            <person name="Pitluck S."/>
            <person name="Peters L."/>
            <person name="Mikhailova N."/>
            <person name="Gu W."/>
            <person name="Detter J.C."/>
            <person name="Han C."/>
            <person name="Tapia R."/>
            <person name="Land M."/>
            <person name="Hauser L."/>
            <person name="Kyrpides N."/>
            <person name="Ivanova N."/>
            <person name="Pagani I."/>
            <person name="Johnson E."/>
            <person name="Mukhopadhyay B."/>
            <person name="Anderson I."/>
            <person name="Woyke T."/>
        </authorList>
    </citation>
    <scope>NUCLEOTIDE SEQUENCE [LARGE SCALE GENOMIC DNA]</scope>
    <source>
        <strain evidence="12 13">6</strain>
    </source>
</reference>
<evidence type="ECO:0000256" key="7">
    <source>
        <dbReference type="ARBA" id="ARBA00023102"/>
    </source>
</evidence>
<protein>
    <recommendedName>
        <fullName evidence="4 9">ATP phosphoribosyltransferase regulatory subunit</fullName>
    </recommendedName>
</protein>
<evidence type="ECO:0000313" key="13">
    <source>
        <dbReference type="Proteomes" id="UP000005753"/>
    </source>
</evidence>
<accession>I5AQL8</accession>
<evidence type="ECO:0000256" key="1">
    <source>
        <dbReference type="ARBA" id="ARBA00004496"/>
    </source>
</evidence>
<evidence type="ECO:0000256" key="4">
    <source>
        <dbReference type="ARBA" id="ARBA00020397"/>
    </source>
</evidence>
<feature type="compositionally biased region" description="Low complexity" evidence="10">
    <location>
        <begin position="430"/>
        <end position="445"/>
    </location>
</feature>
<comment type="function">
    <text evidence="8 9">Required for the first step of histidine biosynthesis. May allow the feedback regulation of ATP phosphoribosyltransferase activity by histidine.</text>
</comment>
<dbReference type="GO" id="GO:0016757">
    <property type="term" value="F:glycosyltransferase activity"/>
    <property type="evidence" value="ECO:0007669"/>
    <property type="project" value="UniProtKB-KW"/>
</dbReference>
<organism evidence="12 13">
    <name type="scientific">Eubacterium cellulosolvens (strain ATCC 43171 / JCM 9499 / 6)</name>
    <name type="common">Cillobacterium cellulosolvens</name>
    <dbReference type="NCBI Taxonomy" id="633697"/>
    <lineage>
        <taxon>Bacteria</taxon>
        <taxon>Bacillati</taxon>
        <taxon>Bacillota</taxon>
        <taxon>Clostridia</taxon>
        <taxon>Eubacteriales</taxon>
        <taxon>Eubacteriaceae</taxon>
        <taxon>Eubacterium</taxon>
    </lineage>
</organism>
<dbReference type="SUPFAM" id="SSF55681">
    <property type="entry name" value="Class II aaRS and biotin synthetases"/>
    <property type="match status" value="1"/>
</dbReference>
<feature type="region of interest" description="Disordered" evidence="10">
    <location>
        <begin position="418"/>
        <end position="445"/>
    </location>
</feature>
<dbReference type="PANTHER" id="PTHR43707">
    <property type="entry name" value="HISTIDYL-TRNA SYNTHETASE"/>
    <property type="match status" value="1"/>
</dbReference>
<dbReference type="AlphaFoldDB" id="I5AQL8"/>
<comment type="similarity">
    <text evidence="3 9">Belongs to the class-II aminoacyl-tRNA synthetase family. HisZ subfamily.</text>
</comment>
<dbReference type="GO" id="GO:0006427">
    <property type="term" value="P:histidyl-tRNA aminoacylation"/>
    <property type="evidence" value="ECO:0007669"/>
    <property type="project" value="TreeGrafter"/>
</dbReference>
<keyword evidence="6 9" id="KW-0028">Amino-acid biosynthesis</keyword>
<comment type="subcellular location">
    <subcellularLocation>
        <location evidence="1 9">Cytoplasm</location>
    </subcellularLocation>
</comment>
<evidence type="ECO:0000256" key="2">
    <source>
        <dbReference type="ARBA" id="ARBA00004667"/>
    </source>
</evidence>
<dbReference type="Gene3D" id="3.30.930.10">
    <property type="entry name" value="Bira Bifunctional Protein, Domain 2"/>
    <property type="match status" value="1"/>
</dbReference>
<feature type="domain" description="Aminoacyl-transfer RNA synthetases class-II family profile" evidence="11">
    <location>
        <begin position="25"/>
        <end position="342"/>
    </location>
</feature>
<evidence type="ECO:0000256" key="9">
    <source>
        <dbReference type="HAMAP-Rule" id="MF_00125"/>
    </source>
</evidence>
<dbReference type="InterPro" id="IPR006195">
    <property type="entry name" value="aa-tRNA-synth_II"/>
</dbReference>
<evidence type="ECO:0000256" key="3">
    <source>
        <dbReference type="ARBA" id="ARBA00005539"/>
    </source>
</evidence>
<dbReference type="GO" id="GO:0005737">
    <property type="term" value="C:cytoplasm"/>
    <property type="evidence" value="ECO:0007669"/>
    <property type="project" value="UniProtKB-SubCell"/>
</dbReference>
<dbReference type="GO" id="GO:0004821">
    <property type="term" value="F:histidine-tRNA ligase activity"/>
    <property type="evidence" value="ECO:0007669"/>
    <property type="project" value="TreeGrafter"/>
</dbReference>
<evidence type="ECO:0000256" key="10">
    <source>
        <dbReference type="SAM" id="MobiDB-lite"/>
    </source>
</evidence>
<evidence type="ECO:0000256" key="8">
    <source>
        <dbReference type="ARBA" id="ARBA00025246"/>
    </source>
</evidence>
<dbReference type="GO" id="GO:0140096">
    <property type="term" value="F:catalytic activity, acting on a protein"/>
    <property type="evidence" value="ECO:0007669"/>
    <property type="project" value="UniProtKB-ARBA"/>
</dbReference>
<dbReference type="HAMAP" id="MF_00125">
    <property type="entry name" value="HisZ"/>
    <property type="match status" value="1"/>
</dbReference>
<dbReference type="GO" id="GO:0000105">
    <property type="term" value="P:L-histidine biosynthetic process"/>
    <property type="evidence" value="ECO:0007669"/>
    <property type="project" value="UniProtKB-UniRule"/>
</dbReference>
<dbReference type="NCBIfam" id="TIGR00443">
    <property type="entry name" value="hisZ_biosyn_reg"/>
    <property type="match status" value="1"/>
</dbReference>
<keyword evidence="5 9" id="KW-0963">Cytoplasm</keyword>
<dbReference type="CDD" id="cd00773">
    <property type="entry name" value="HisRS-like_core"/>
    <property type="match status" value="1"/>
</dbReference>
<comment type="miscellaneous">
    <text evidence="9">This function is generally fulfilled by the C-terminal part of HisG, which is missing in some bacteria such as this one.</text>
</comment>
<sequence>MKKLIHTPEGVRDIFGRECDKKRYLERQIEKLYRSYGYQSIETPAFEFFEVFASEVGTTPSKDLYKFFDRDGNTLALRPDFTPAVAQAVAMYFSNEEMPLRFCYHGNVYRNNHAYQGRLKESTQMGVEFLNDDSPEADAEIIALVVSTMRRSGLINFQVSIGHVDYFNALTAEAGMDEDTIAELRALLTIQNRFGAQELIDKLNMRSDLRKAFEELPELFGDTAVLERAKKLTTNETAKAAVERLQRIFEILKMHGCADYVTFDLGMVTEYSYYTGIIFQAYTYGSGDALIKGGRYNRLLEHFGKKAAAVGFATEIDPLLNAIERQRIQLPVKDIKTMVLYPVQMEQMAIRFAADQRMRGLDVACVRFDPARVLDEYRAYGQRNQFGGIIYFRSESEVYAINLMTGQTETIDPFAGQSGNPMNSTGAVAGQNGNPVNNVENGGNR</sequence>
<keyword evidence="12" id="KW-0808">Transferase</keyword>
<dbReference type="PANTHER" id="PTHR43707:SF6">
    <property type="entry name" value="ATP PHOSPHORIBOSYLTRANSFERASE REGULATORY SUBUNIT"/>
    <property type="match status" value="1"/>
</dbReference>